<evidence type="ECO:0000256" key="1">
    <source>
        <dbReference type="ARBA" id="ARBA00004442"/>
    </source>
</evidence>
<dbReference type="AlphaFoldDB" id="A0AA46AET5"/>
<gene>
    <name evidence="8" type="ORF">SAMN06264868_11329</name>
</gene>
<comment type="subcellular location">
    <subcellularLocation>
        <location evidence="1">Cell outer membrane</location>
    </subcellularLocation>
</comment>
<dbReference type="InterPro" id="IPR051906">
    <property type="entry name" value="TolC-like"/>
</dbReference>
<dbReference type="RefSeq" id="WP_265134763.1">
    <property type="nucleotide sequence ID" value="NZ_FXTX01000013.1"/>
</dbReference>
<evidence type="ECO:0000313" key="8">
    <source>
        <dbReference type="EMBL" id="SMP15156.1"/>
    </source>
</evidence>
<accession>A0AA46AET5</accession>
<keyword evidence="9" id="KW-1185">Reference proteome</keyword>
<keyword evidence="7" id="KW-0998">Cell outer membrane</keyword>
<evidence type="ECO:0000256" key="5">
    <source>
        <dbReference type="ARBA" id="ARBA00022692"/>
    </source>
</evidence>
<keyword evidence="4" id="KW-1134">Transmembrane beta strand</keyword>
<dbReference type="InterPro" id="IPR003423">
    <property type="entry name" value="OMP_efflux"/>
</dbReference>
<dbReference type="PANTHER" id="PTHR30026:SF20">
    <property type="entry name" value="OUTER MEMBRANE PROTEIN TOLC"/>
    <property type="match status" value="1"/>
</dbReference>
<dbReference type="GO" id="GO:0015562">
    <property type="term" value="F:efflux transmembrane transporter activity"/>
    <property type="evidence" value="ECO:0007669"/>
    <property type="project" value="InterPro"/>
</dbReference>
<comment type="caution">
    <text evidence="8">The sequence shown here is derived from an EMBL/GenBank/DDBJ whole genome shotgun (WGS) entry which is preliminary data.</text>
</comment>
<dbReference type="GO" id="GO:0015288">
    <property type="term" value="F:porin activity"/>
    <property type="evidence" value="ECO:0007669"/>
    <property type="project" value="TreeGrafter"/>
</dbReference>
<dbReference type="Gene3D" id="1.20.1600.10">
    <property type="entry name" value="Outer membrane efflux proteins (OEP)"/>
    <property type="match status" value="1"/>
</dbReference>
<organism evidence="8 9">
    <name type="scientific">Venenivibrio stagnispumantis</name>
    <dbReference type="NCBI Taxonomy" id="407998"/>
    <lineage>
        <taxon>Bacteria</taxon>
        <taxon>Pseudomonadati</taxon>
        <taxon>Aquificota</taxon>
        <taxon>Aquificia</taxon>
        <taxon>Aquificales</taxon>
        <taxon>Hydrogenothermaceae</taxon>
        <taxon>Venenivibrio</taxon>
    </lineage>
</organism>
<evidence type="ECO:0000256" key="4">
    <source>
        <dbReference type="ARBA" id="ARBA00022452"/>
    </source>
</evidence>
<comment type="similarity">
    <text evidence="2">Belongs to the outer membrane factor (OMF) (TC 1.B.17) family.</text>
</comment>
<dbReference type="SUPFAM" id="SSF56954">
    <property type="entry name" value="Outer membrane efflux proteins (OEP)"/>
    <property type="match status" value="1"/>
</dbReference>
<sequence>MKKIFLCILLITIFLFRFSLGAEINLKEALSLIKEKNYDSKINFLEIKKNEGSYIQSGLFQNPTLSVNYTGLSFGRNIVYDTGNTLFSVRIDQPIELGGKREYRKFFAYHQLESTKYQTMDSIRAIFLDFTDIYFQTLADKAYVDYLQNDLNEFEKILEVQSKKHQLGFLSLIEFTKLKLYKMELENAIIQAKGNYQKDLKDFNFYLIGDYSPADINLPQKTEIDINNLIKTAIEKRENIKALQEQLKSVDYQIKLLKAYTIPDISVGVEYDAFGTNYKPGIGFGFSLNLPIFDKRQGDLLTSLATKEQTYINLEKNYALIKSQIEKAFYDYQVSKDIYNSFIEKKKVMDDLVERTKKAYLLGGVSILDFLDTERTYKSFMNDFIQAKYNYLKNYYKLKILSGDTDDL</sequence>
<dbReference type="GO" id="GO:1990281">
    <property type="term" value="C:efflux pump complex"/>
    <property type="evidence" value="ECO:0007669"/>
    <property type="project" value="TreeGrafter"/>
</dbReference>
<dbReference type="Pfam" id="PF02321">
    <property type="entry name" value="OEP"/>
    <property type="match status" value="1"/>
</dbReference>
<evidence type="ECO:0000256" key="2">
    <source>
        <dbReference type="ARBA" id="ARBA00007613"/>
    </source>
</evidence>
<name>A0AA46AET5_9AQUI</name>
<evidence type="ECO:0000313" key="9">
    <source>
        <dbReference type="Proteomes" id="UP001157947"/>
    </source>
</evidence>
<keyword evidence="6" id="KW-0472">Membrane</keyword>
<proteinExistence type="inferred from homology"/>
<keyword evidence="5" id="KW-0812">Transmembrane</keyword>
<reference evidence="8" key="1">
    <citation type="submission" date="2017-05" db="EMBL/GenBank/DDBJ databases">
        <authorList>
            <person name="Varghese N."/>
            <person name="Submissions S."/>
        </authorList>
    </citation>
    <scope>NUCLEOTIDE SEQUENCE</scope>
    <source>
        <strain evidence="8">DSM 18763</strain>
    </source>
</reference>
<dbReference type="Proteomes" id="UP001157947">
    <property type="component" value="Unassembled WGS sequence"/>
</dbReference>
<evidence type="ECO:0000256" key="7">
    <source>
        <dbReference type="ARBA" id="ARBA00023237"/>
    </source>
</evidence>
<keyword evidence="3" id="KW-0813">Transport</keyword>
<evidence type="ECO:0000256" key="6">
    <source>
        <dbReference type="ARBA" id="ARBA00023136"/>
    </source>
</evidence>
<dbReference type="EMBL" id="FXTX01000013">
    <property type="protein sequence ID" value="SMP15156.1"/>
    <property type="molecule type" value="Genomic_DNA"/>
</dbReference>
<evidence type="ECO:0000256" key="3">
    <source>
        <dbReference type="ARBA" id="ARBA00022448"/>
    </source>
</evidence>
<dbReference type="GO" id="GO:0009279">
    <property type="term" value="C:cell outer membrane"/>
    <property type="evidence" value="ECO:0007669"/>
    <property type="project" value="UniProtKB-SubCell"/>
</dbReference>
<dbReference type="PANTHER" id="PTHR30026">
    <property type="entry name" value="OUTER MEMBRANE PROTEIN TOLC"/>
    <property type="match status" value="1"/>
</dbReference>
<protein>
    <submittedName>
        <fullName evidence="8">Outer membrane protein, cobalt-zinc-cadmium efflux system</fullName>
    </submittedName>
</protein>